<evidence type="ECO:0000313" key="4">
    <source>
        <dbReference type="Proteomes" id="UP000622604"/>
    </source>
</evidence>
<dbReference type="SUPFAM" id="SSF141868">
    <property type="entry name" value="EAL domain-like"/>
    <property type="match status" value="1"/>
</dbReference>
<organism evidence="3 4">
    <name type="scientific">Paraglaciecola chathamensis</name>
    <dbReference type="NCBI Taxonomy" id="368405"/>
    <lineage>
        <taxon>Bacteria</taxon>
        <taxon>Pseudomonadati</taxon>
        <taxon>Pseudomonadota</taxon>
        <taxon>Gammaproteobacteria</taxon>
        <taxon>Alteromonadales</taxon>
        <taxon>Alteromonadaceae</taxon>
        <taxon>Paraglaciecola</taxon>
    </lineage>
</organism>
<dbReference type="AlphaFoldDB" id="A0A8H9LYY1"/>
<dbReference type="Proteomes" id="UP000622604">
    <property type="component" value="Unassembled WGS sequence"/>
</dbReference>
<proteinExistence type="predicted"/>
<dbReference type="PROSITE" id="PS50887">
    <property type="entry name" value="GGDEF"/>
    <property type="match status" value="1"/>
</dbReference>
<dbReference type="Gene3D" id="3.30.70.270">
    <property type="match status" value="1"/>
</dbReference>
<dbReference type="SUPFAM" id="SSF55073">
    <property type="entry name" value="Nucleotide cyclase"/>
    <property type="match status" value="1"/>
</dbReference>
<dbReference type="InterPro" id="IPR043128">
    <property type="entry name" value="Rev_trsase/Diguanyl_cyclase"/>
</dbReference>
<feature type="domain" description="GGDEF" evidence="2">
    <location>
        <begin position="198"/>
        <end position="344"/>
    </location>
</feature>
<dbReference type="PANTHER" id="PTHR44757">
    <property type="entry name" value="DIGUANYLATE CYCLASE DGCP"/>
    <property type="match status" value="1"/>
</dbReference>
<comment type="caution">
    <text evidence="3">The sequence shown here is derived from an EMBL/GenBank/DDBJ whole genome shotgun (WGS) entry which is preliminary data.</text>
</comment>
<reference evidence="3" key="2">
    <citation type="submission" date="2020-09" db="EMBL/GenBank/DDBJ databases">
        <authorList>
            <person name="Sun Q."/>
            <person name="Kim S."/>
        </authorList>
    </citation>
    <scope>NUCLEOTIDE SEQUENCE</scope>
    <source>
        <strain evidence="3">KCTC 32337</strain>
    </source>
</reference>
<reference evidence="3" key="1">
    <citation type="journal article" date="2014" name="Int. J. Syst. Evol. Microbiol.">
        <title>Complete genome sequence of Corynebacterium casei LMG S-19264T (=DSM 44701T), isolated from a smear-ripened cheese.</title>
        <authorList>
            <consortium name="US DOE Joint Genome Institute (JGI-PGF)"/>
            <person name="Walter F."/>
            <person name="Albersmeier A."/>
            <person name="Kalinowski J."/>
            <person name="Ruckert C."/>
        </authorList>
    </citation>
    <scope>NUCLEOTIDE SEQUENCE</scope>
    <source>
        <strain evidence="3">KCTC 32337</strain>
    </source>
</reference>
<dbReference type="NCBIfam" id="TIGR00254">
    <property type="entry name" value="GGDEF"/>
    <property type="match status" value="1"/>
</dbReference>
<dbReference type="PANTHER" id="PTHR44757:SF2">
    <property type="entry name" value="BIOFILM ARCHITECTURE MAINTENANCE PROTEIN MBAA"/>
    <property type="match status" value="1"/>
</dbReference>
<dbReference type="CDD" id="cd01949">
    <property type="entry name" value="GGDEF"/>
    <property type="match status" value="1"/>
</dbReference>
<evidence type="ECO:0000313" key="3">
    <source>
        <dbReference type="EMBL" id="GGZ52615.1"/>
    </source>
</evidence>
<dbReference type="InterPro" id="IPR000160">
    <property type="entry name" value="GGDEF_dom"/>
</dbReference>
<dbReference type="Pfam" id="PF00563">
    <property type="entry name" value="EAL"/>
    <property type="match status" value="1"/>
</dbReference>
<evidence type="ECO:0000259" key="1">
    <source>
        <dbReference type="PROSITE" id="PS50883"/>
    </source>
</evidence>
<dbReference type="InterPro" id="IPR029787">
    <property type="entry name" value="Nucleotide_cyclase"/>
</dbReference>
<sequence length="616" mass="70282">MSEMSRTLQIVSIQHELAMSIGLDLNLDNMLQLFLDRAKKRLSLRSAVVFKEAPRSKNDSDLLCYPYDHRLDDTNDWLSEQVYDFIQRELTNICRQRGDNFYYFFKIPNFGAISFERKFTPIDDIVVNALLPLFRRLAVSCQACLEHQNLVDEISNRKAVEEQLRMQTYQDVLTGLPNRKMLNINLQSLLTNAEDHGQYGAVFFIDLDRFKLINDTLGHSVGDELLINITSKLKGCVRRDDTLARVGGDEFILLLSDIGPTEQSAVAKATKVAEKMLGITRDSIELAHCAVFTSFSIGIALFPSPELNVKKTIAEQAKQLVKHADVAMYKIKHTSRNGYLFYRQELQIMSAFRSEVEQRLHVALREDAFELYFQPMVNVAGEVVAAEALLRWHDAKLGWVGPQDFIPVAEECGLIVDIGQWVLRQTCELITQHLDWFEQGTLRYISINISPRQFSQPHFVEQLLEIIEEFSFPHSCLRLEITEGVAMENITSAISIMKALIAHELFFMLDDFGSGYSSLSYLHRLPLKSVKIDRSFVSKIDQSTDNQVIVEAIIYISQHFSLECVVEGLETPEEYAYFHKKDVAAIQGFHFYKPLSRIGLVNTLGSQANASRLNDL</sequence>
<evidence type="ECO:0000259" key="2">
    <source>
        <dbReference type="PROSITE" id="PS50887"/>
    </source>
</evidence>
<dbReference type="Gene3D" id="3.20.20.450">
    <property type="entry name" value="EAL domain"/>
    <property type="match status" value="1"/>
</dbReference>
<protein>
    <recommendedName>
        <fullName evidence="5">Diguanylate cyclase/phosphodiesterase</fullName>
    </recommendedName>
</protein>
<dbReference type="CDD" id="cd01948">
    <property type="entry name" value="EAL"/>
    <property type="match status" value="1"/>
</dbReference>
<dbReference type="InterPro" id="IPR052155">
    <property type="entry name" value="Biofilm_reg_signaling"/>
</dbReference>
<dbReference type="InterPro" id="IPR001633">
    <property type="entry name" value="EAL_dom"/>
</dbReference>
<dbReference type="EMBL" id="BMZC01000002">
    <property type="protein sequence ID" value="GGZ52615.1"/>
    <property type="molecule type" value="Genomic_DNA"/>
</dbReference>
<dbReference type="InterPro" id="IPR035919">
    <property type="entry name" value="EAL_sf"/>
</dbReference>
<evidence type="ECO:0008006" key="5">
    <source>
        <dbReference type="Google" id="ProtNLM"/>
    </source>
</evidence>
<name>A0A8H9LYY1_9ALTE</name>
<gene>
    <name evidence="3" type="ORF">GCM10011274_08280</name>
</gene>
<feature type="domain" description="EAL" evidence="1">
    <location>
        <begin position="353"/>
        <end position="608"/>
    </location>
</feature>
<dbReference type="PROSITE" id="PS50883">
    <property type="entry name" value="EAL"/>
    <property type="match status" value="1"/>
</dbReference>
<dbReference type="RefSeq" id="WP_191865381.1">
    <property type="nucleotide sequence ID" value="NZ_BMZC01000002.1"/>
</dbReference>
<dbReference type="Pfam" id="PF00990">
    <property type="entry name" value="GGDEF"/>
    <property type="match status" value="1"/>
</dbReference>
<accession>A0A8H9LYY1</accession>
<dbReference type="SMART" id="SM00052">
    <property type="entry name" value="EAL"/>
    <property type="match status" value="1"/>
</dbReference>
<dbReference type="SMART" id="SM00267">
    <property type="entry name" value="GGDEF"/>
    <property type="match status" value="1"/>
</dbReference>